<evidence type="ECO:0000256" key="1">
    <source>
        <dbReference type="SAM" id="MobiDB-lite"/>
    </source>
</evidence>
<organism evidence="2 4">
    <name type="scientific">Araneus ventricosus</name>
    <name type="common">Orbweaver spider</name>
    <name type="synonym">Epeira ventricosa</name>
    <dbReference type="NCBI Taxonomy" id="182803"/>
    <lineage>
        <taxon>Eukaryota</taxon>
        <taxon>Metazoa</taxon>
        <taxon>Ecdysozoa</taxon>
        <taxon>Arthropoda</taxon>
        <taxon>Chelicerata</taxon>
        <taxon>Arachnida</taxon>
        <taxon>Araneae</taxon>
        <taxon>Araneomorphae</taxon>
        <taxon>Entelegynae</taxon>
        <taxon>Araneoidea</taxon>
        <taxon>Araneidae</taxon>
        <taxon>Araneus</taxon>
    </lineage>
</organism>
<evidence type="ECO:0000313" key="2">
    <source>
        <dbReference type="EMBL" id="GBM81777.1"/>
    </source>
</evidence>
<dbReference type="EMBL" id="BGPR01187597">
    <property type="protein sequence ID" value="GBM81849.1"/>
    <property type="molecule type" value="Genomic_DNA"/>
</dbReference>
<dbReference type="EMBL" id="BGPR01187570">
    <property type="protein sequence ID" value="GBM81777.1"/>
    <property type="molecule type" value="Genomic_DNA"/>
</dbReference>
<comment type="caution">
    <text evidence="2">The sequence shown here is derived from an EMBL/GenBank/DDBJ whole genome shotgun (WGS) entry which is preliminary data.</text>
</comment>
<dbReference type="Proteomes" id="UP000499080">
    <property type="component" value="Unassembled WGS sequence"/>
</dbReference>
<proteinExistence type="predicted"/>
<evidence type="ECO:0000313" key="3">
    <source>
        <dbReference type="EMBL" id="GBM81849.1"/>
    </source>
</evidence>
<accession>A0A4Y2IVF1</accession>
<name>A0A4Y2IVF1_ARAVE</name>
<feature type="region of interest" description="Disordered" evidence="1">
    <location>
        <begin position="1"/>
        <end position="35"/>
    </location>
</feature>
<reference evidence="2 4" key="1">
    <citation type="journal article" date="2019" name="Sci. Rep.">
        <title>Orb-weaving spider Araneus ventricosus genome elucidates the spidroin gene catalogue.</title>
        <authorList>
            <person name="Kono N."/>
            <person name="Nakamura H."/>
            <person name="Ohtoshi R."/>
            <person name="Moran D.A.P."/>
            <person name="Shinohara A."/>
            <person name="Yoshida Y."/>
            <person name="Fujiwara M."/>
            <person name="Mori M."/>
            <person name="Tomita M."/>
            <person name="Arakawa K."/>
        </authorList>
    </citation>
    <scope>NUCLEOTIDE SEQUENCE [LARGE SCALE GENOMIC DNA]</scope>
</reference>
<evidence type="ECO:0000313" key="4">
    <source>
        <dbReference type="Proteomes" id="UP000499080"/>
    </source>
</evidence>
<gene>
    <name evidence="3" type="ORF">AVEN_156614_1</name>
    <name evidence="2" type="ORF">AVEN_252984_1</name>
</gene>
<protein>
    <submittedName>
        <fullName evidence="2">Uncharacterized protein</fullName>
    </submittedName>
</protein>
<keyword evidence="4" id="KW-1185">Reference proteome</keyword>
<dbReference type="AlphaFoldDB" id="A0A4Y2IVF1"/>
<sequence length="91" mass="10143">MPQPSRAQETKKSPLHTQNKCSHIAKPPSSSLGDKKLKIQSGKERLRTLNLSFTNIDTAACFFCWKLASYGWKSYVSSKEQTGAIFPIVPT</sequence>